<gene>
    <name evidence="2" type="ORF">ACFSB2_18445</name>
</gene>
<evidence type="ECO:0000256" key="1">
    <source>
        <dbReference type="SAM" id="Phobius"/>
    </source>
</evidence>
<accession>A0ABW4JLE7</accession>
<reference evidence="3" key="1">
    <citation type="journal article" date="2019" name="Int. J. Syst. Evol. Microbiol.">
        <title>The Global Catalogue of Microorganisms (GCM) 10K type strain sequencing project: providing services to taxonomists for standard genome sequencing and annotation.</title>
        <authorList>
            <consortium name="The Broad Institute Genomics Platform"/>
            <consortium name="The Broad Institute Genome Sequencing Center for Infectious Disease"/>
            <person name="Wu L."/>
            <person name="Ma J."/>
        </authorList>
    </citation>
    <scope>NUCLEOTIDE SEQUENCE [LARGE SCALE GENOMIC DNA]</scope>
    <source>
        <strain evidence="3">CGMCC 1.12286</strain>
    </source>
</reference>
<keyword evidence="1" id="KW-0812">Transmembrane</keyword>
<protein>
    <submittedName>
        <fullName evidence="2">Uncharacterized protein</fullName>
    </submittedName>
</protein>
<sequence>MRNRSGIYASVITLGVLAVGVKFGMHVYHQTHQHHHTVIRVVKRSLVTHQITDDTPVRVLGLRRFPYPYDAMLAISSDADDETLRKFNLIHEFINTREKTPFGYYGLGLPFADSVFMFNGSNLPKPVDVGNAPRSEEMSWFRGVSNQSLDAAEINHYIHAGWIDTLHSYGDFSRVNPHQTLFTRQLAKQAVDALQSHGDTLTVWTDHGNQSNVDDFGSFGKAKFYNYQQGADPKSPYYHANITIPYGVRFVWPDVASDVYGRTSMIYPLTLPDKQKVWGFWRYTSSGMTQDGSPIWDWTVGDLSQQITLQKLEALEKNHDYCIIAQHLEALNARLPLPQNAIDALWTLDHQYTEKKLLVATTSQLLNYNVVQQYLHYHVTYDHGNTDIHIDDIRDPVDGTFRPTLTDLRGITFYTSSPARTVIEIGDTPVPASDIMDNPSDSVGKSIGIKWFTWSTKNYVET</sequence>
<name>A0ABW4JLE7_9BACL</name>
<feature type="transmembrane region" description="Helical" evidence="1">
    <location>
        <begin position="7"/>
        <end position="28"/>
    </location>
</feature>
<organism evidence="2 3">
    <name type="scientific">Alicyclobacillus fodiniaquatilis</name>
    <dbReference type="NCBI Taxonomy" id="1661150"/>
    <lineage>
        <taxon>Bacteria</taxon>
        <taxon>Bacillati</taxon>
        <taxon>Bacillota</taxon>
        <taxon>Bacilli</taxon>
        <taxon>Bacillales</taxon>
        <taxon>Alicyclobacillaceae</taxon>
        <taxon>Alicyclobacillus</taxon>
    </lineage>
</organism>
<proteinExistence type="predicted"/>
<dbReference type="EMBL" id="JBHUCX010000074">
    <property type="protein sequence ID" value="MFD1676656.1"/>
    <property type="molecule type" value="Genomic_DNA"/>
</dbReference>
<keyword evidence="3" id="KW-1185">Reference proteome</keyword>
<comment type="caution">
    <text evidence="2">The sequence shown here is derived from an EMBL/GenBank/DDBJ whole genome shotgun (WGS) entry which is preliminary data.</text>
</comment>
<keyword evidence="1" id="KW-0472">Membrane</keyword>
<dbReference type="RefSeq" id="WP_377944564.1">
    <property type="nucleotide sequence ID" value="NZ_JBHUCX010000074.1"/>
</dbReference>
<evidence type="ECO:0000313" key="3">
    <source>
        <dbReference type="Proteomes" id="UP001597079"/>
    </source>
</evidence>
<dbReference type="Proteomes" id="UP001597079">
    <property type="component" value="Unassembled WGS sequence"/>
</dbReference>
<evidence type="ECO:0000313" key="2">
    <source>
        <dbReference type="EMBL" id="MFD1676656.1"/>
    </source>
</evidence>
<keyword evidence="1" id="KW-1133">Transmembrane helix</keyword>